<reference evidence="3" key="1">
    <citation type="submission" date="2018-06" db="EMBL/GenBank/DDBJ databases">
        <title>Description of Blautia argi sp. nov., a new anaerobic isolated from dog feces.</title>
        <authorList>
            <person name="Chang Y.-H."/>
            <person name="Paek J."/>
            <person name="Shin Y."/>
        </authorList>
    </citation>
    <scope>NUCLEOTIDE SEQUENCE [LARGE SCALE GENOMIC DNA]</scope>
    <source>
        <strain evidence="3">KCTC 15426</strain>
    </source>
</reference>
<organism evidence="2 3">
    <name type="scientific">Blautia argi</name>
    <dbReference type="NCBI Taxonomy" id="1912897"/>
    <lineage>
        <taxon>Bacteria</taxon>
        <taxon>Bacillati</taxon>
        <taxon>Bacillota</taxon>
        <taxon>Clostridia</taxon>
        <taxon>Lachnospirales</taxon>
        <taxon>Lachnospiraceae</taxon>
        <taxon>Blautia</taxon>
    </lineage>
</organism>
<name>A0A2Z4UD43_9FIRM</name>
<dbReference type="OrthoDB" id="9937509at2"/>
<gene>
    <name evidence="2" type="ORF">DQQ01_12690</name>
</gene>
<accession>A0A2Z4UD43</accession>
<dbReference type="AlphaFoldDB" id="A0A2Z4UD43"/>
<evidence type="ECO:0000313" key="3">
    <source>
        <dbReference type="Proteomes" id="UP000250003"/>
    </source>
</evidence>
<dbReference type="EMBL" id="CP030280">
    <property type="protein sequence ID" value="AWY98857.1"/>
    <property type="molecule type" value="Genomic_DNA"/>
</dbReference>
<evidence type="ECO:0000313" key="2">
    <source>
        <dbReference type="EMBL" id="AWY98857.1"/>
    </source>
</evidence>
<dbReference type="Proteomes" id="UP000250003">
    <property type="component" value="Chromosome"/>
</dbReference>
<feature type="compositionally biased region" description="Basic and acidic residues" evidence="1">
    <location>
        <begin position="59"/>
        <end position="70"/>
    </location>
</feature>
<sequence>MSRFDSLQEDMKGISEAVKNVKSKYGITSLGFESCNGVERFWTSCGGKNDLAGGRQGKHGRDPDGNFEKL</sequence>
<evidence type="ECO:0000256" key="1">
    <source>
        <dbReference type="SAM" id="MobiDB-lite"/>
    </source>
</evidence>
<proteinExistence type="predicted"/>
<keyword evidence="3" id="KW-1185">Reference proteome</keyword>
<feature type="region of interest" description="Disordered" evidence="1">
    <location>
        <begin position="47"/>
        <end position="70"/>
    </location>
</feature>
<protein>
    <submittedName>
        <fullName evidence="2">Uncharacterized protein</fullName>
    </submittedName>
</protein>
<dbReference type="KEGG" id="blau:DQQ01_12690"/>
<dbReference type="RefSeq" id="WP_111920343.1">
    <property type="nucleotide sequence ID" value="NZ_CAUWHR010000030.1"/>
</dbReference>